<dbReference type="EMBL" id="JAODUO010000012">
    <property type="protein sequence ID" value="KAK2193475.1"/>
    <property type="molecule type" value="Genomic_DNA"/>
</dbReference>
<dbReference type="AlphaFoldDB" id="A0AAD9PEU6"/>
<name>A0AAD9PEU6_RIDPI</name>
<proteinExistence type="predicted"/>
<comment type="caution">
    <text evidence="1">The sequence shown here is derived from an EMBL/GenBank/DDBJ whole genome shotgun (WGS) entry which is preliminary data.</text>
</comment>
<reference evidence="1" key="1">
    <citation type="journal article" date="2023" name="Mol. Biol. Evol.">
        <title>Third-Generation Sequencing Reveals the Adaptive Role of the Epigenome in Three Deep-Sea Polychaetes.</title>
        <authorList>
            <person name="Perez M."/>
            <person name="Aroh O."/>
            <person name="Sun Y."/>
            <person name="Lan Y."/>
            <person name="Juniper S.K."/>
            <person name="Young C.R."/>
            <person name="Angers B."/>
            <person name="Qian P.Y."/>
        </authorList>
    </citation>
    <scope>NUCLEOTIDE SEQUENCE</scope>
    <source>
        <strain evidence="1">R07B-5</strain>
    </source>
</reference>
<gene>
    <name evidence="1" type="ORF">NP493_12g04029</name>
</gene>
<keyword evidence="2" id="KW-1185">Reference proteome</keyword>
<protein>
    <submittedName>
        <fullName evidence="1">Uncharacterized protein</fullName>
    </submittedName>
</protein>
<accession>A0AAD9PEU6</accession>
<organism evidence="1 2">
    <name type="scientific">Ridgeia piscesae</name>
    <name type="common">Tubeworm</name>
    <dbReference type="NCBI Taxonomy" id="27915"/>
    <lineage>
        <taxon>Eukaryota</taxon>
        <taxon>Metazoa</taxon>
        <taxon>Spiralia</taxon>
        <taxon>Lophotrochozoa</taxon>
        <taxon>Annelida</taxon>
        <taxon>Polychaeta</taxon>
        <taxon>Sedentaria</taxon>
        <taxon>Canalipalpata</taxon>
        <taxon>Sabellida</taxon>
        <taxon>Siboglinidae</taxon>
        <taxon>Ridgeia</taxon>
    </lineage>
</organism>
<sequence>MQWTGCHGEERHGGDCQLCRMQWTGCHGEERHGGDRGCGGCNGQGVMVRRDMEVTEVVEDAMDRVSW</sequence>
<evidence type="ECO:0000313" key="2">
    <source>
        <dbReference type="Proteomes" id="UP001209878"/>
    </source>
</evidence>
<dbReference type="Proteomes" id="UP001209878">
    <property type="component" value="Unassembled WGS sequence"/>
</dbReference>
<evidence type="ECO:0000313" key="1">
    <source>
        <dbReference type="EMBL" id="KAK2193475.1"/>
    </source>
</evidence>